<comment type="caution">
    <text evidence="2">The sequence shown here is derived from an EMBL/GenBank/DDBJ whole genome shotgun (WGS) entry which is preliminary data.</text>
</comment>
<dbReference type="Proteomes" id="UP000265520">
    <property type="component" value="Unassembled WGS sequence"/>
</dbReference>
<feature type="region of interest" description="Disordered" evidence="1">
    <location>
        <begin position="1"/>
        <end position="56"/>
    </location>
</feature>
<sequence length="56" mass="6207">MTTKTTSPLQHHTITTVTKPATTENQATRPHPLPAAKTSHHQQPSDSAKHRTTELR</sequence>
<feature type="compositionally biased region" description="Basic and acidic residues" evidence="1">
    <location>
        <begin position="47"/>
        <end position="56"/>
    </location>
</feature>
<reference evidence="2 3" key="1">
    <citation type="journal article" date="2018" name="Front. Plant Sci.">
        <title>Red Clover (Trifolium pratense) and Zigzag Clover (T. medium) - A Picture of Genomic Similarities and Differences.</title>
        <authorList>
            <person name="Dluhosova J."/>
            <person name="Istvanek J."/>
            <person name="Nedelnik J."/>
            <person name="Repkova J."/>
        </authorList>
    </citation>
    <scope>NUCLEOTIDE SEQUENCE [LARGE SCALE GENOMIC DNA]</scope>
    <source>
        <strain evidence="3">cv. 10/8</strain>
        <tissue evidence="2">Leaf</tissue>
    </source>
</reference>
<dbReference type="EMBL" id="LXQA010451857">
    <property type="protein sequence ID" value="MCI52726.1"/>
    <property type="molecule type" value="Genomic_DNA"/>
</dbReference>
<dbReference type="AlphaFoldDB" id="A0A392SXW4"/>
<evidence type="ECO:0000313" key="2">
    <source>
        <dbReference type="EMBL" id="MCI52726.1"/>
    </source>
</evidence>
<proteinExistence type="predicted"/>
<accession>A0A392SXW4</accession>
<organism evidence="2 3">
    <name type="scientific">Trifolium medium</name>
    <dbReference type="NCBI Taxonomy" id="97028"/>
    <lineage>
        <taxon>Eukaryota</taxon>
        <taxon>Viridiplantae</taxon>
        <taxon>Streptophyta</taxon>
        <taxon>Embryophyta</taxon>
        <taxon>Tracheophyta</taxon>
        <taxon>Spermatophyta</taxon>
        <taxon>Magnoliopsida</taxon>
        <taxon>eudicotyledons</taxon>
        <taxon>Gunneridae</taxon>
        <taxon>Pentapetalae</taxon>
        <taxon>rosids</taxon>
        <taxon>fabids</taxon>
        <taxon>Fabales</taxon>
        <taxon>Fabaceae</taxon>
        <taxon>Papilionoideae</taxon>
        <taxon>50 kb inversion clade</taxon>
        <taxon>NPAAA clade</taxon>
        <taxon>Hologalegina</taxon>
        <taxon>IRL clade</taxon>
        <taxon>Trifolieae</taxon>
        <taxon>Trifolium</taxon>
    </lineage>
</organism>
<protein>
    <submittedName>
        <fullName evidence="2">Uncharacterized protein</fullName>
    </submittedName>
</protein>
<evidence type="ECO:0000313" key="3">
    <source>
        <dbReference type="Proteomes" id="UP000265520"/>
    </source>
</evidence>
<keyword evidence="3" id="KW-1185">Reference proteome</keyword>
<feature type="non-terminal residue" evidence="2">
    <location>
        <position position="56"/>
    </location>
</feature>
<evidence type="ECO:0000256" key="1">
    <source>
        <dbReference type="SAM" id="MobiDB-lite"/>
    </source>
</evidence>
<name>A0A392SXW4_9FABA</name>
<feature type="compositionally biased region" description="Polar residues" evidence="1">
    <location>
        <begin position="1"/>
        <end position="28"/>
    </location>
</feature>